<dbReference type="EMBL" id="OX395127">
    <property type="protein sequence ID" value="CAI5768997.1"/>
    <property type="molecule type" value="Genomic_DNA"/>
</dbReference>
<evidence type="ECO:0000256" key="1">
    <source>
        <dbReference type="SAM" id="MobiDB-lite"/>
    </source>
</evidence>
<name>A0AA35P274_9SAUR</name>
<organism evidence="2 3">
    <name type="scientific">Podarcis lilfordi</name>
    <name type="common">Lilford's wall lizard</name>
    <dbReference type="NCBI Taxonomy" id="74358"/>
    <lineage>
        <taxon>Eukaryota</taxon>
        <taxon>Metazoa</taxon>
        <taxon>Chordata</taxon>
        <taxon>Craniata</taxon>
        <taxon>Vertebrata</taxon>
        <taxon>Euteleostomi</taxon>
        <taxon>Lepidosauria</taxon>
        <taxon>Squamata</taxon>
        <taxon>Bifurcata</taxon>
        <taxon>Unidentata</taxon>
        <taxon>Episquamata</taxon>
        <taxon>Laterata</taxon>
        <taxon>Lacertibaenia</taxon>
        <taxon>Lacertidae</taxon>
        <taxon>Podarcis</taxon>
    </lineage>
</organism>
<protein>
    <submittedName>
        <fullName evidence="2">Uncharacterized protein</fullName>
    </submittedName>
</protein>
<accession>A0AA35P274</accession>
<keyword evidence="3" id="KW-1185">Reference proteome</keyword>
<dbReference type="Proteomes" id="UP001178461">
    <property type="component" value="Chromosome 2"/>
</dbReference>
<reference evidence="2" key="1">
    <citation type="submission" date="2022-12" db="EMBL/GenBank/DDBJ databases">
        <authorList>
            <person name="Alioto T."/>
            <person name="Alioto T."/>
            <person name="Gomez Garrido J."/>
        </authorList>
    </citation>
    <scope>NUCLEOTIDE SEQUENCE</scope>
</reference>
<feature type="region of interest" description="Disordered" evidence="1">
    <location>
        <begin position="1"/>
        <end position="49"/>
    </location>
</feature>
<gene>
    <name evidence="2" type="ORF">PODLI_1B023389</name>
</gene>
<evidence type="ECO:0000313" key="2">
    <source>
        <dbReference type="EMBL" id="CAI5768997.1"/>
    </source>
</evidence>
<proteinExistence type="predicted"/>
<evidence type="ECO:0000313" key="3">
    <source>
        <dbReference type="Proteomes" id="UP001178461"/>
    </source>
</evidence>
<dbReference type="AlphaFoldDB" id="A0AA35P274"/>
<sequence length="99" mass="10960">MARGRHSPPPKGPGEQAEPASVSFPKALEEPWGAEGGTPNVAQTPGKWGKEHEMALSRELTERVHDPMILLLDFLMQSSLVRIQQRPRLVCETNSNTFT</sequence>